<feature type="non-terminal residue" evidence="1">
    <location>
        <position position="1"/>
    </location>
</feature>
<feature type="non-terminal residue" evidence="1">
    <location>
        <position position="121"/>
    </location>
</feature>
<proteinExistence type="predicted"/>
<evidence type="ECO:0000313" key="2">
    <source>
        <dbReference type="Proteomes" id="UP001186974"/>
    </source>
</evidence>
<dbReference type="EMBL" id="JAWDJW010008233">
    <property type="protein sequence ID" value="KAK3060864.1"/>
    <property type="molecule type" value="Genomic_DNA"/>
</dbReference>
<protein>
    <submittedName>
        <fullName evidence="1">Uncharacterized protein</fullName>
    </submittedName>
</protein>
<dbReference type="Proteomes" id="UP001186974">
    <property type="component" value="Unassembled WGS sequence"/>
</dbReference>
<keyword evidence="2" id="KW-1185">Reference proteome</keyword>
<organism evidence="1 2">
    <name type="scientific">Coniosporium uncinatum</name>
    <dbReference type="NCBI Taxonomy" id="93489"/>
    <lineage>
        <taxon>Eukaryota</taxon>
        <taxon>Fungi</taxon>
        <taxon>Dikarya</taxon>
        <taxon>Ascomycota</taxon>
        <taxon>Pezizomycotina</taxon>
        <taxon>Dothideomycetes</taxon>
        <taxon>Dothideomycetes incertae sedis</taxon>
        <taxon>Coniosporium</taxon>
    </lineage>
</organism>
<sequence length="121" mass="13012">SPPSLPYLTTTPSQPASTQPASTQPASYPPAPAHGPPPPIAAAASLSKRGATSLGTGLTTTPPPLFRPPTLPQRALAYRLISPRCLLDIRRPRRPTQRLLVLVDTIGRHRLRDGRGRLWGF</sequence>
<reference evidence="1" key="1">
    <citation type="submission" date="2024-09" db="EMBL/GenBank/DDBJ databases">
        <title>Black Yeasts Isolated from many extreme environments.</title>
        <authorList>
            <person name="Coleine C."/>
            <person name="Stajich J.E."/>
            <person name="Selbmann L."/>
        </authorList>
    </citation>
    <scope>NUCLEOTIDE SEQUENCE</scope>
    <source>
        <strain evidence="1">CCFEE 5737</strain>
    </source>
</reference>
<gene>
    <name evidence="1" type="ORF">LTS18_007521</name>
</gene>
<evidence type="ECO:0000313" key="1">
    <source>
        <dbReference type="EMBL" id="KAK3060864.1"/>
    </source>
</evidence>
<accession>A0ACC3D2V1</accession>
<comment type="caution">
    <text evidence="1">The sequence shown here is derived from an EMBL/GenBank/DDBJ whole genome shotgun (WGS) entry which is preliminary data.</text>
</comment>
<name>A0ACC3D2V1_9PEZI</name>